<feature type="compositionally biased region" description="Low complexity" evidence="1">
    <location>
        <begin position="262"/>
        <end position="279"/>
    </location>
</feature>
<gene>
    <name evidence="2" type="ORF">ACHAWU_006768</name>
</gene>
<dbReference type="Proteomes" id="UP001530293">
    <property type="component" value="Unassembled WGS sequence"/>
</dbReference>
<evidence type="ECO:0000256" key="1">
    <source>
        <dbReference type="SAM" id="MobiDB-lite"/>
    </source>
</evidence>
<dbReference type="AlphaFoldDB" id="A0ABD3M4D0"/>
<sequence>MSLSTVIQDLEAEGASYVTTATFLTSKSVRKAQCESLLCSLFGVSTAKKGGDASTASGGGDDDDVEVKYGVTMAFGKKLAGTAAAAAAAAGGESKGEADENGIGGSGVAIACPPCTSRSGASVSEICATVVACGGSVVYVADSVDLGRGEGLFHHLGPALERLLAFRSQRVGASSTDGQDEASALSSTHRPSTLIVVMNGVKDEREMKAARKQWESAASQMLSSIIQPSRGMLPKATKLEDIFDRIEYLSSSETDVEKHLCPAGGSVSSPSSPSARGPSEVASSVSDVVNAGLVEDLGPVVELASKVPVKQKCIRLTNPIDLAAARVLGPIAQSALKECLDTVHSSTGLDGSTLVPEFGALCDASIRRALDTFDTAIGSTFKKSTIAKRIRSDLQENLYSEMGDIYELQVAALKEYAFANFRAKLNKLRISPNLPDLMKEAAESSLAEFALAVKKLRRVSHATSYGSWMTNADQITSLKHQFAEHNAERLKAARASGQFKPVPRKGVTLGFHWLLPKPFGNDYRQEPHLTHTADDLVYAPVDGITDVAGVDIKSGDWRKGVVPAPSGGEMMYLK</sequence>
<keyword evidence="3" id="KW-1185">Reference proteome</keyword>
<organism evidence="2 3">
    <name type="scientific">Discostella pseudostelligera</name>
    <dbReference type="NCBI Taxonomy" id="259834"/>
    <lineage>
        <taxon>Eukaryota</taxon>
        <taxon>Sar</taxon>
        <taxon>Stramenopiles</taxon>
        <taxon>Ochrophyta</taxon>
        <taxon>Bacillariophyta</taxon>
        <taxon>Coscinodiscophyceae</taxon>
        <taxon>Thalassiosirophycidae</taxon>
        <taxon>Stephanodiscales</taxon>
        <taxon>Stephanodiscaceae</taxon>
        <taxon>Discostella</taxon>
    </lineage>
</organism>
<accession>A0ABD3M4D0</accession>
<evidence type="ECO:0000313" key="2">
    <source>
        <dbReference type="EMBL" id="KAL3757589.1"/>
    </source>
</evidence>
<proteinExistence type="predicted"/>
<name>A0ABD3M4D0_9STRA</name>
<comment type="caution">
    <text evidence="2">The sequence shown here is derived from an EMBL/GenBank/DDBJ whole genome shotgun (WGS) entry which is preliminary data.</text>
</comment>
<reference evidence="2 3" key="1">
    <citation type="submission" date="2024-10" db="EMBL/GenBank/DDBJ databases">
        <title>Updated reference genomes for cyclostephanoid diatoms.</title>
        <authorList>
            <person name="Roberts W.R."/>
            <person name="Alverson A.J."/>
        </authorList>
    </citation>
    <scope>NUCLEOTIDE SEQUENCE [LARGE SCALE GENOMIC DNA]</scope>
    <source>
        <strain evidence="2 3">AJA232-27</strain>
    </source>
</reference>
<protein>
    <submittedName>
        <fullName evidence="2">Uncharacterized protein</fullName>
    </submittedName>
</protein>
<dbReference type="EMBL" id="JALLBG020000258">
    <property type="protein sequence ID" value="KAL3757589.1"/>
    <property type="molecule type" value="Genomic_DNA"/>
</dbReference>
<evidence type="ECO:0000313" key="3">
    <source>
        <dbReference type="Proteomes" id="UP001530293"/>
    </source>
</evidence>
<feature type="region of interest" description="Disordered" evidence="1">
    <location>
        <begin position="261"/>
        <end position="281"/>
    </location>
</feature>